<feature type="transmembrane region" description="Helical" evidence="7">
    <location>
        <begin position="369"/>
        <end position="393"/>
    </location>
</feature>
<dbReference type="PANTHER" id="PTHR17920:SF3">
    <property type="entry name" value="TRANSMEMBRANE AND COILED-COIL DOMAIN-CONTAINING PROTEIN 4"/>
    <property type="match status" value="1"/>
</dbReference>
<dbReference type="HOGENOM" id="CLU_016865_1_0_1"/>
<evidence type="ECO:0000313" key="8">
    <source>
        <dbReference type="EMBL" id="ERM96572.1"/>
    </source>
</evidence>
<sequence>MTTSELNSTQRYAAGALMGLALRQAQIHQTRPLGFPPNNDEEEESHHHHDDLHVLPEELSQLWTHPNYGLVRPIFRFLDIDPIAWTGLEETALSSSAKHHIGAFLRLLSEENCDKDSSEKIEQEFALSKAVDAATMSLLDSTSCSTHITQGSQEVQHERDQRSSSSNMQEASEADGTTPSVLKTTNPNIFHDREGKLLIQEKDGEDKSESRSNSNSDKPLQEAKLVCYQRKVAVLFDLLSACLADTPEDEKKASRIRKGYDARHRIALRLLATWLDVNWIKMEAMEIMVACSAMAAAKGDESHTENVEAEKGKWSKWKRGGIIGAAALTGGTLLAVTGGLAAPAIAAGFSALAPTLGALVPVIGASGFAAAASAAGSVAGSVAVAASFGAAGASLSGSKMARRIGGIDEFEFKPIGENHKNGRLAVGIFVSGFVFEEEDFVKPWAGKESNLERYALQWESKNLITVSTAIQDWLTSSLTMELMKQGAMLTVLNTLVAALAWPSTLLAATNFIDSKWSIAVDRSDKAGQLLADCLLKGLQGNRPVTLIGFSLGARAIFKCLQHLAKAGDRGGLVERVVLLGAPVSIKDEHWEDARKTVAGRFVNVYSTNDWILGVAFRASLLTQGLAGIQPVTTSGVENVDVTELVEGHSSYLWTTQQILDRLELDTYYPIFLNA</sequence>
<dbReference type="AlphaFoldDB" id="W1NL57"/>
<evidence type="ECO:0000256" key="5">
    <source>
        <dbReference type="ARBA" id="ARBA00023136"/>
    </source>
</evidence>
<evidence type="ECO:0008006" key="10">
    <source>
        <dbReference type="Google" id="ProtNLM"/>
    </source>
</evidence>
<dbReference type="InterPro" id="IPR007941">
    <property type="entry name" value="DUF726"/>
</dbReference>
<dbReference type="eggNOG" id="KOG2385">
    <property type="taxonomic scope" value="Eukaryota"/>
</dbReference>
<dbReference type="Gramene" id="ERM96572">
    <property type="protein sequence ID" value="ERM96572"/>
    <property type="gene ID" value="AMTR_s00001p00269860"/>
</dbReference>
<proteinExistence type="inferred from homology"/>
<dbReference type="OrthoDB" id="277931at2759"/>
<dbReference type="Gene3D" id="3.40.50.1820">
    <property type="entry name" value="alpha/beta hydrolase"/>
    <property type="match status" value="1"/>
</dbReference>
<feature type="compositionally biased region" description="Polar residues" evidence="6">
    <location>
        <begin position="145"/>
        <end position="154"/>
    </location>
</feature>
<evidence type="ECO:0000313" key="9">
    <source>
        <dbReference type="Proteomes" id="UP000017836"/>
    </source>
</evidence>
<dbReference type="Pfam" id="PF05277">
    <property type="entry name" value="DUF726"/>
    <property type="match status" value="1"/>
</dbReference>
<keyword evidence="5 7" id="KW-0472">Membrane</keyword>
<organism evidence="8 9">
    <name type="scientific">Amborella trichopoda</name>
    <dbReference type="NCBI Taxonomy" id="13333"/>
    <lineage>
        <taxon>Eukaryota</taxon>
        <taxon>Viridiplantae</taxon>
        <taxon>Streptophyta</taxon>
        <taxon>Embryophyta</taxon>
        <taxon>Tracheophyta</taxon>
        <taxon>Spermatophyta</taxon>
        <taxon>Magnoliopsida</taxon>
        <taxon>Amborellales</taxon>
        <taxon>Amborellaceae</taxon>
        <taxon>Amborella</taxon>
    </lineage>
</organism>
<name>W1NL57_AMBTC</name>
<keyword evidence="9" id="KW-1185">Reference proteome</keyword>
<protein>
    <recommendedName>
        <fullName evidence="10">DUF726 domain-containing protein</fullName>
    </recommendedName>
</protein>
<dbReference type="Proteomes" id="UP000017836">
    <property type="component" value="Unassembled WGS sequence"/>
</dbReference>
<comment type="similarity">
    <text evidence="2">Belongs to the TMCO4 family.</text>
</comment>
<dbReference type="InterPro" id="IPR029058">
    <property type="entry name" value="AB_hydrolase_fold"/>
</dbReference>
<evidence type="ECO:0000256" key="4">
    <source>
        <dbReference type="ARBA" id="ARBA00022989"/>
    </source>
</evidence>
<dbReference type="EMBL" id="KI397142">
    <property type="protein sequence ID" value="ERM96572.1"/>
    <property type="molecule type" value="Genomic_DNA"/>
</dbReference>
<evidence type="ECO:0000256" key="6">
    <source>
        <dbReference type="SAM" id="MobiDB-lite"/>
    </source>
</evidence>
<evidence type="ECO:0000256" key="1">
    <source>
        <dbReference type="ARBA" id="ARBA00004141"/>
    </source>
</evidence>
<feature type="compositionally biased region" description="Polar residues" evidence="6">
    <location>
        <begin position="163"/>
        <end position="187"/>
    </location>
</feature>
<dbReference type="GO" id="GO:0016020">
    <property type="term" value="C:membrane"/>
    <property type="evidence" value="ECO:0007669"/>
    <property type="project" value="UniProtKB-SubCell"/>
</dbReference>
<feature type="region of interest" description="Disordered" evidence="6">
    <location>
        <begin position="145"/>
        <end position="187"/>
    </location>
</feature>
<gene>
    <name evidence="8" type="ORF">AMTR_s00001p00269860</name>
</gene>
<feature type="region of interest" description="Disordered" evidence="6">
    <location>
        <begin position="31"/>
        <end position="50"/>
    </location>
</feature>
<keyword evidence="4 7" id="KW-1133">Transmembrane helix</keyword>
<evidence type="ECO:0000256" key="2">
    <source>
        <dbReference type="ARBA" id="ARBA00009824"/>
    </source>
</evidence>
<dbReference type="OMA" id="PIQDENW"/>
<keyword evidence="3 7" id="KW-0812">Transmembrane</keyword>
<feature type="transmembrane region" description="Helical" evidence="7">
    <location>
        <begin position="321"/>
        <end position="349"/>
    </location>
</feature>
<evidence type="ECO:0000256" key="3">
    <source>
        <dbReference type="ARBA" id="ARBA00022692"/>
    </source>
</evidence>
<accession>W1NL57</accession>
<comment type="subcellular location">
    <subcellularLocation>
        <location evidence="1">Membrane</location>
        <topology evidence="1">Multi-pass membrane protein</topology>
    </subcellularLocation>
</comment>
<dbReference type="PANTHER" id="PTHR17920">
    <property type="entry name" value="TRANSMEMBRANE AND COILED-COIL DOMAIN-CONTAINING PROTEIN 4 TMCO4"/>
    <property type="match status" value="1"/>
</dbReference>
<evidence type="ECO:0000256" key="7">
    <source>
        <dbReference type="SAM" id="Phobius"/>
    </source>
</evidence>
<dbReference type="SUPFAM" id="SSF53474">
    <property type="entry name" value="alpha/beta-Hydrolases"/>
    <property type="match status" value="1"/>
</dbReference>
<dbReference type="KEGG" id="atr:18424507"/>
<reference evidence="9" key="1">
    <citation type="journal article" date="2013" name="Science">
        <title>The Amborella genome and the evolution of flowering plants.</title>
        <authorList>
            <consortium name="Amborella Genome Project"/>
        </authorList>
    </citation>
    <scope>NUCLEOTIDE SEQUENCE [LARGE SCALE GENOMIC DNA]</scope>
</reference>